<proteinExistence type="predicted"/>
<evidence type="ECO:0000313" key="2">
    <source>
        <dbReference type="EMBL" id="KAD5961112.1"/>
    </source>
</evidence>
<accession>A0A5N6P8X5</accession>
<reference evidence="2 3" key="1">
    <citation type="submission" date="2019-05" db="EMBL/GenBank/DDBJ databases">
        <title>Mikania micrantha, genome provides insights into the molecular mechanism of rapid growth.</title>
        <authorList>
            <person name="Liu B."/>
        </authorList>
    </citation>
    <scope>NUCLEOTIDE SEQUENCE [LARGE SCALE GENOMIC DNA]</scope>
    <source>
        <strain evidence="2">NLD-2019</strain>
        <tissue evidence="2">Leaf</tissue>
    </source>
</reference>
<dbReference type="AlphaFoldDB" id="A0A5N6P8X5"/>
<gene>
    <name evidence="2" type="ORF">E3N88_12585</name>
</gene>
<dbReference type="Proteomes" id="UP000326396">
    <property type="component" value="Linkage Group LG14"/>
</dbReference>
<comment type="caution">
    <text evidence="2">The sequence shown here is derived from an EMBL/GenBank/DDBJ whole genome shotgun (WGS) entry which is preliminary data.</text>
</comment>
<keyword evidence="3" id="KW-1185">Reference proteome</keyword>
<feature type="region of interest" description="Disordered" evidence="1">
    <location>
        <begin position="1"/>
        <end position="39"/>
    </location>
</feature>
<protein>
    <submittedName>
        <fullName evidence="2">Uncharacterized protein</fullName>
    </submittedName>
</protein>
<dbReference type="InterPro" id="IPR004252">
    <property type="entry name" value="Probable_transposase_24"/>
</dbReference>
<evidence type="ECO:0000256" key="1">
    <source>
        <dbReference type="SAM" id="MobiDB-lite"/>
    </source>
</evidence>
<dbReference type="Pfam" id="PF03004">
    <property type="entry name" value="Transposase_24"/>
    <property type="match status" value="1"/>
</dbReference>
<organism evidence="2 3">
    <name type="scientific">Mikania micrantha</name>
    <name type="common">bitter vine</name>
    <dbReference type="NCBI Taxonomy" id="192012"/>
    <lineage>
        <taxon>Eukaryota</taxon>
        <taxon>Viridiplantae</taxon>
        <taxon>Streptophyta</taxon>
        <taxon>Embryophyta</taxon>
        <taxon>Tracheophyta</taxon>
        <taxon>Spermatophyta</taxon>
        <taxon>Magnoliopsida</taxon>
        <taxon>eudicotyledons</taxon>
        <taxon>Gunneridae</taxon>
        <taxon>Pentapetalae</taxon>
        <taxon>asterids</taxon>
        <taxon>campanulids</taxon>
        <taxon>Asterales</taxon>
        <taxon>Asteraceae</taxon>
        <taxon>Asteroideae</taxon>
        <taxon>Heliantheae alliance</taxon>
        <taxon>Eupatorieae</taxon>
        <taxon>Mikania</taxon>
    </lineage>
</organism>
<dbReference type="EMBL" id="SZYD01000006">
    <property type="protein sequence ID" value="KAD5961112.1"/>
    <property type="molecule type" value="Genomic_DNA"/>
</dbReference>
<dbReference type="OrthoDB" id="1662253at2759"/>
<evidence type="ECO:0000313" key="3">
    <source>
        <dbReference type="Proteomes" id="UP000326396"/>
    </source>
</evidence>
<name>A0A5N6P8X5_9ASTR</name>
<sequence>MSEVWNSEEWRKKSTSGKDNCSKTDGSGKISRHTGGSRGYDECRLRLRVKLGKEPTFLELFPDTHLNKRRKKGFWNGELNVKTLDGLQFCTERAKEAYTEYLEEMTKEYGLNFTQDDARIWERLHGNGGPKRVFGTGSSI</sequence>